<reference evidence="12 15" key="3">
    <citation type="journal article" date="2017" name="Nat. Microbiol.">
        <title>Natural product diversity associated with the nematode symbionts Photorhabdus and Xenorhabdus.</title>
        <authorList>
            <person name="Tobias N.J."/>
            <person name="Wolff H."/>
            <person name="Djahanschiri B."/>
            <person name="Grundmann F."/>
            <person name="Kronenwerth M."/>
            <person name="Shi Y.M."/>
            <person name="Simonyi S."/>
            <person name="Grun P."/>
            <person name="Shapiro-Ilan D."/>
            <person name="Pidot S.J."/>
            <person name="Stinear T.P."/>
            <person name="Ebersberger I."/>
            <person name="Bode H.B."/>
        </authorList>
    </citation>
    <scope>NUCLEOTIDE SEQUENCE [LARGE SCALE GENOMIC DNA]</scope>
    <source>
        <strain evidence="12 15">DSM 16336</strain>
    </source>
</reference>
<comment type="function">
    <text evidence="10">Pyridoxal kinase involved in the salvage pathway of pyridoxal 5'-phosphate (PLP). Catalyzes the phosphorylation of pyridoxal to PLP.</text>
</comment>
<sequence length="292" mass="31814">MKNILSIQSHVVFGHAGNSASVFPMCRMGVNVWPLNTVQFSNHTQYPQWRGCVMPPEHLAEIVQGIGEIDKLASCDAVLSGYIGSAEQGSYILDIVKQVKQANPEAWYFCDPVMGHPEKGCIVAPGVSEFLCEKALPVSDIIAPNLLELETLAATEIKNVEQAVSAARQLCQKGPKIVLVKHLSRAGYQKDNFEMLLVTKENSWHISRPLIDTGERQPVGIGDLTSGLFLANLLNSSSLTSSVLQAALEHTTAGVYEVMLETQKSGEFELQLVAAQDKMVTPAHKFSAVQID</sequence>
<dbReference type="GO" id="GO:0005524">
    <property type="term" value="F:ATP binding"/>
    <property type="evidence" value="ECO:0007669"/>
    <property type="project" value="UniProtKB-UniRule"/>
</dbReference>
<dbReference type="PANTHER" id="PTHR10534:SF2">
    <property type="entry name" value="PYRIDOXAL KINASE"/>
    <property type="match status" value="1"/>
</dbReference>
<evidence type="ECO:0000256" key="8">
    <source>
        <dbReference type="ARBA" id="ARBA00049293"/>
    </source>
</evidence>
<dbReference type="FunFam" id="3.40.1190.20:FF:000008">
    <property type="entry name" value="Pyridoxal kinase PdxY"/>
    <property type="match status" value="1"/>
</dbReference>
<dbReference type="GO" id="GO:0009443">
    <property type="term" value="P:pyridoxal 5'-phosphate salvage"/>
    <property type="evidence" value="ECO:0007669"/>
    <property type="project" value="UniProtKB-UniRule"/>
</dbReference>
<comment type="cofactor">
    <cofactor evidence="10">
        <name>Mg(2+)</name>
        <dbReference type="ChEBI" id="CHEBI:18420"/>
    </cofactor>
</comment>
<evidence type="ECO:0000256" key="5">
    <source>
        <dbReference type="ARBA" id="ARBA00022777"/>
    </source>
</evidence>
<evidence type="ECO:0000313" key="13">
    <source>
        <dbReference type="EMBL" id="SIP73903.1"/>
    </source>
</evidence>
<evidence type="ECO:0000256" key="7">
    <source>
        <dbReference type="ARBA" id="ARBA00022842"/>
    </source>
</evidence>
<evidence type="ECO:0000256" key="6">
    <source>
        <dbReference type="ARBA" id="ARBA00022840"/>
    </source>
</evidence>
<dbReference type="Proteomes" id="UP000196435">
    <property type="component" value="Unassembled WGS sequence"/>
</dbReference>
<dbReference type="OrthoDB" id="9800808at2"/>
<keyword evidence="7 10" id="KW-0460">Magnesium</keyword>
<dbReference type="SUPFAM" id="SSF53613">
    <property type="entry name" value="Ribokinase-like"/>
    <property type="match status" value="1"/>
</dbReference>
<keyword evidence="3 10" id="KW-0808">Transferase</keyword>
<feature type="binding site" evidence="10">
    <location>
        <begin position="208"/>
        <end position="211"/>
    </location>
    <ligand>
        <name>ATP</name>
        <dbReference type="ChEBI" id="CHEBI:30616"/>
    </ligand>
</feature>
<evidence type="ECO:0000256" key="10">
    <source>
        <dbReference type="HAMAP-Rule" id="MF_01639"/>
    </source>
</evidence>
<dbReference type="PANTHER" id="PTHR10534">
    <property type="entry name" value="PYRIDOXAL KINASE"/>
    <property type="match status" value="1"/>
</dbReference>
<feature type="binding site" evidence="10">
    <location>
        <position position="181"/>
    </location>
    <ligand>
        <name>ATP</name>
        <dbReference type="ChEBI" id="CHEBI:30616"/>
    </ligand>
</feature>
<dbReference type="InterPro" id="IPR023685">
    <property type="entry name" value="Pyridoxal_kinase_PdxY"/>
</dbReference>
<dbReference type="EMBL" id="NIBU01000004">
    <property type="protein sequence ID" value="PHM38101.1"/>
    <property type="molecule type" value="Genomic_DNA"/>
</dbReference>
<protein>
    <recommendedName>
        <fullName evidence="10">Pyridoxal kinase PdxY</fullName>
        <shortName evidence="10">PL kinase</shortName>
        <ecNumber evidence="10">2.7.1.35</ecNumber>
    </recommendedName>
</protein>
<dbReference type="InterPro" id="IPR004625">
    <property type="entry name" value="PyrdxlKinase"/>
</dbReference>
<dbReference type="AlphaFoldDB" id="A0A1N6MYE5"/>
<organism evidence="13 14">
    <name type="scientific">Xenorhabdus innexi</name>
    <dbReference type="NCBI Taxonomy" id="290109"/>
    <lineage>
        <taxon>Bacteria</taxon>
        <taxon>Pseudomonadati</taxon>
        <taxon>Pseudomonadota</taxon>
        <taxon>Gammaproteobacteria</taxon>
        <taxon>Enterobacterales</taxon>
        <taxon>Morganellaceae</taxon>
        <taxon>Xenorhabdus</taxon>
    </lineage>
</organism>
<dbReference type="RefSeq" id="WP_086953361.1">
    <property type="nucleotide sequence ID" value="NZ_CAWNQC010000237.1"/>
</dbReference>
<comment type="subunit">
    <text evidence="2 10">Homodimer.</text>
</comment>
<comment type="similarity">
    <text evidence="9 10">Belongs to the pyridoxine kinase family. PdxY subfamily.</text>
</comment>
<feature type="binding site" evidence="10">
    <location>
        <position position="148"/>
    </location>
    <ligand>
        <name>ATP</name>
        <dbReference type="ChEBI" id="CHEBI:30616"/>
    </ligand>
</feature>
<dbReference type="CDD" id="cd01173">
    <property type="entry name" value="pyridoxal_pyridoxamine_kinase"/>
    <property type="match status" value="1"/>
</dbReference>
<evidence type="ECO:0000259" key="11">
    <source>
        <dbReference type="Pfam" id="PF08543"/>
    </source>
</evidence>
<keyword evidence="4 10" id="KW-0547">Nucleotide-binding</keyword>
<dbReference type="NCBIfam" id="TIGR00687">
    <property type="entry name" value="pyridox_kin"/>
    <property type="match status" value="1"/>
</dbReference>
<evidence type="ECO:0000256" key="2">
    <source>
        <dbReference type="ARBA" id="ARBA00011738"/>
    </source>
</evidence>
<dbReference type="Gene3D" id="3.40.1190.20">
    <property type="match status" value="1"/>
</dbReference>
<feature type="domain" description="Pyridoxamine kinase/Phosphomethylpyrimidine kinase" evidence="11">
    <location>
        <begin position="74"/>
        <end position="247"/>
    </location>
</feature>
<dbReference type="GO" id="GO:0008478">
    <property type="term" value="F:pyridoxal kinase activity"/>
    <property type="evidence" value="ECO:0007669"/>
    <property type="project" value="UniProtKB-UniRule"/>
</dbReference>
<reference evidence="14" key="1">
    <citation type="submission" date="2016-12" db="EMBL/GenBank/DDBJ databases">
        <authorList>
            <person name="Gaudriault S."/>
        </authorList>
    </citation>
    <scope>NUCLEOTIDE SEQUENCE [LARGE SCALE GENOMIC DNA]</scope>
    <source>
        <strain evidence="14">HGB1681 (deposited as PTA-6826 in the American Type Culture Collection)</strain>
    </source>
</reference>
<dbReference type="InterPro" id="IPR029056">
    <property type="entry name" value="Ribokinase-like"/>
</dbReference>
<dbReference type="GO" id="GO:0000287">
    <property type="term" value="F:magnesium ion binding"/>
    <property type="evidence" value="ECO:0007669"/>
    <property type="project" value="UniProtKB-UniRule"/>
</dbReference>
<feature type="binding site" evidence="10">
    <location>
        <position position="223"/>
    </location>
    <ligand>
        <name>substrate</name>
    </ligand>
</feature>
<proteinExistence type="inferred from homology"/>
<dbReference type="InterPro" id="IPR013749">
    <property type="entry name" value="PM/HMP-P_kinase-1"/>
</dbReference>
<feature type="binding site" evidence="10">
    <location>
        <begin position="44"/>
        <end position="45"/>
    </location>
    <ligand>
        <name>substrate</name>
    </ligand>
</feature>
<dbReference type="EMBL" id="FTLG01000190">
    <property type="protein sequence ID" value="SIP73903.1"/>
    <property type="molecule type" value="Genomic_DNA"/>
</dbReference>
<evidence type="ECO:0000256" key="3">
    <source>
        <dbReference type="ARBA" id="ARBA00022679"/>
    </source>
</evidence>
<evidence type="ECO:0000313" key="15">
    <source>
        <dbReference type="Proteomes" id="UP000224871"/>
    </source>
</evidence>
<name>A0A1N6MYE5_9GAMM</name>
<feature type="binding site" evidence="10">
    <location>
        <position position="9"/>
    </location>
    <ligand>
        <name>substrate</name>
    </ligand>
</feature>
<feature type="binding site" evidence="10">
    <location>
        <position position="143"/>
    </location>
    <ligand>
        <name>ATP</name>
        <dbReference type="ChEBI" id="CHEBI:30616"/>
    </ligand>
</feature>
<reference evidence="13" key="2">
    <citation type="submission" date="2016-12" db="EMBL/GenBank/DDBJ databases">
        <authorList>
            <person name="Song W.-J."/>
            <person name="Kurnit D.M."/>
        </authorList>
    </citation>
    <scope>NUCLEOTIDE SEQUENCE [LARGE SCALE GENOMIC DNA]</scope>
    <source>
        <strain evidence="13">HGB1681</strain>
    </source>
</reference>
<evidence type="ECO:0000256" key="1">
    <source>
        <dbReference type="ARBA" id="ARBA00005210"/>
    </source>
</evidence>
<dbReference type="EC" id="2.7.1.35" evidence="10"/>
<dbReference type="GO" id="GO:0005829">
    <property type="term" value="C:cytosol"/>
    <property type="evidence" value="ECO:0007669"/>
    <property type="project" value="TreeGrafter"/>
</dbReference>
<evidence type="ECO:0000313" key="14">
    <source>
        <dbReference type="Proteomes" id="UP000196435"/>
    </source>
</evidence>
<evidence type="ECO:0000256" key="4">
    <source>
        <dbReference type="ARBA" id="ARBA00022741"/>
    </source>
</evidence>
<evidence type="ECO:0000313" key="12">
    <source>
        <dbReference type="EMBL" id="PHM38101.1"/>
    </source>
</evidence>
<keyword evidence="5 10" id="KW-0418">Kinase</keyword>
<evidence type="ECO:0000256" key="9">
    <source>
        <dbReference type="ARBA" id="ARBA00061702"/>
    </source>
</evidence>
<dbReference type="UniPathway" id="UPA01068">
    <property type="reaction ID" value="UER00298"/>
</dbReference>
<gene>
    <name evidence="10 13" type="primary">pdxY</name>
    <name evidence="12" type="ORF">Xinn_00594</name>
    <name evidence="13" type="ORF">XIS1_480029</name>
</gene>
<dbReference type="Pfam" id="PF08543">
    <property type="entry name" value="Phos_pyr_kin"/>
    <property type="match status" value="1"/>
</dbReference>
<keyword evidence="15" id="KW-1185">Reference proteome</keyword>
<dbReference type="NCBIfam" id="NF004398">
    <property type="entry name" value="PRK05756.1"/>
    <property type="match status" value="1"/>
</dbReference>
<dbReference type="Proteomes" id="UP000224871">
    <property type="component" value="Unassembled WGS sequence"/>
</dbReference>
<comment type="catalytic activity">
    <reaction evidence="8 10">
        <text>pyridoxal + ATP = pyridoxal 5'-phosphate + ADP + H(+)</text>
        <dbReference type="Rhea" id="RHEA:10224"/>
        <dbReference type="ChEBI" id="CHEBI:15378"/>
        <dbReference type="ChEBI" id="CHEBI:17310"/>
        <dbReference type="ChEBI" id="CHEBI:30616"/>
        <dbReference type="ChEBI" id="CHEBI:456216"/>
        <dbReference type="ChEBI" id="CHEBI:597326"/>
        <dbReference type="EC" id="2.7.1.35"/>
    </reaction>
</comment>
<feature type="binding site" evidence="10">
    <location>
        <position position="111"/>
    </location>
    <ligand>
        <name>ATP</name>
        <dbReference type="ChEBI" id="CHEBI:30616"/>
    </ligand>
</feature>
<comment type="pathway">
    <text evidence="1 10">Cofactor metabolism; pyridoxal 5'-phosphate salvage; pyridoxal 5'-phosphate from pyridoxal: step 1/1.</text>
</comment>
<accession>A0A1N6MYE5</accession>
<dbReference type="HAMAP" id="MF_01639">
    <property type="entry name" value="PdxY"/>
    <property type="match status" value="1"/>
</dbReference>
<keyword evidence="6 10" id="KW-0067">ATP-binding</keyword>